<dbReference type="EMBL" id="WAAU01000011">
    <property type="protein sequence ID" value="KAB1159010.1"/>
    <property type="molecule type" value="Genomic_DNA"/>
</dbReference>
<evidence type="ECO:0000313" key="2">
    <source>
        <dbReference type="Proteomes" id="UP000467305"/>
    </source>
</evidence>
<proteinExistence type="predicted"/>
<sequence length="116" mass="13270">MTLADFTYKLKTTPTAIIFSETMAVIEELYEFRPSAFKNGNIENSATQNLGSCKVFAFAIKQQFTKEEALACFGQYYFKDVLENPNGTDHQNIRNFMQTGFEGLVFEQEVLVEKEL</sequence>
<dbReference type="Pfam" id="PF08888">
    <property type="entry name" value="HopJ"/>
    <property type="match status" value="1"/>
</dbReference>
<dbReference type="InterPro" id="IPR038604">
    <property type="entry name" value="HopJ_sf"/>
</dbReference>
<organism evidence="1 2">
    <name type="scientific">Tenacibaculum aiptasiae</name>
    <dbReference type="NCBI Taxonomy" id="426481"/>
    <lineage>
        <taxon>Bacteria</taxon>
        <taxon>Pseudomonadati</taxon>
        <taxon>Bacteroidota</taxon>
        <taxon>Flavobacteriia</taxon>
        <taxon>Flavobacteriales</taxon>
        <taxon>Flavobacteriaceae</taxon>
        <taxon>Tenacibaculum</taxon>
    </lineage>
</organism>
<accession>A0A7J5ANB1</accession>
<dbReference type="Proteomes" id="UP000467305">
    <property type="component" value="Unassembled WGS sequence"/>
</dbReference>
<reference evidence="1 2" key="1">
    <citation type="submission" date="2019-09" db="EMBL/GenBank/DDBJ databases">
        <authorList>
            <person name="Cao W.R."/>
        </authorList>
    </citation>
    <scope>NUCLEOTIDE SEQUENCE [LARGE SCALE GENOMIC DNA]</scope>
    <source>
        <strain evidence="2">a4</strain>
    </source>
</reference>
<protein>
    <submittedName>
        <fullName evidence="1">HopJ type III effector protein</fullName>
    </submittedName>
</protein>
<dbReference type="AlphaFoldDB" id="A0A7J5ANB1"/>
<comment type="caution">
    <text evidence="1">The sequence shown here is derived from an EMBL/GenBank/DDBJ whole genome shotgun (WGS) entry which is preliminary data.</text>
</comment>
<dbReference type="Gene3D" id="3.20.160.10">
    <property type="entry name" value="vpa0580 domain like"/>
    <property type="match status" value="1"/>
</dbReference>
<dbReference type="OrthoDB" id="9790826at2"/>
<gene>
    <name evidence="1" type="ORF">F7018_07470</name>
</gene>
<dbReference type="InterPro" id="IPR014984">
    <property type="entry name" value="HopJ"/>
</dbReference>
<name>A0A7J5ANB1_9FLAO</name>
<dbReference type="RefSeq" id="WP_150899416.1">
    <property type="nucleotide sequence ID" value="NZ_WAAU01000011.1"/>
</dbReference>
<keyword evidence="2" id="KW-1185">Reference proteome</keyword>
<evidence type="ECO:0000313" key="1">
    <source>
        <dbReference type="EMBL" id="KAB1159010.1"/>
    </source>
</evidence>